<reference evidence="2" key="1">
    <citation type="submission" date="2019-08" db="EMBL/GenBank/DDBJ databases">
        <authorList>
            <person name="Kucharzyk K."/>
            <person name="Murdoch R.W."/>
            <person name="Higgins S."/>
            <person name="Loffler F."/>
        </authorList>
    </citation>
    <scope>NUCLEOTIDE SEQUENCE</scope>
</reference>
<gene>
    <name evidence="2" type="ORF">SDC9_198185</name>
</gene>
<evidence type="ECO:0000256" key="1">
    <source>
        <dbReference type="SAM" id="MobiDB-lite"/>
    </source>
</evidence>
<comment type="caution">
    <text evidence="2">The sequence shown here is derived from an EMBL/GenBank/DDBJ whole genome shotgun (WGS) entry which is preliminary data.</text>
</comment>
<sequence>MVCGPHDARAGKARALGEATGPRKEVDAAHGSEFRGQGAIGEALHQVEAVIRPAAALQLLQRRLESVVVAPHVFGIGAGVLNDHPLRVIRGLGGGVGLGDVGGLHGRFPYAEGLKMV</sequence>
<protein>
    <submittedName>
        <fullName evidence="2">Uncharacterized protein</fullName>
    </submittedName>
</protein>
<feature type="region of interest" description="Disordered" evidence="1">
    <location>
        <begin position="1"/>
        <end position="29"/>
    </location>
</feature>
<proteinExistence type="predicted"/>
<organism evidence="2">
    <name type="scientific">bioreactor metagenome</name>
    <dbReference type="NCBI Taxonomy" id="1076179"/>
    <lineage>
        <taxon>unclassified sequences</taxon>
        <taxon>metagenomes</taxon>
        <taxon>ecological metagenomes</taxon>
    </lineage>
</organism>
<name>A0A645IGX9_9ZZZZ</name>
<dbReference type="AlphaFoldDB" id="A0A645IGX9"/>
<dbReference type="EMBL" id="VSSQ01114859">
    <property type="protein sequence ID" value="MPN50558.1"/>
    <property type="molecule type" value="Genomic_DNA"/>
</dbReference>
<evidence type="ECO:0000313" key="2">
    <source>
        <dbReference type="EMBL" id="MPN50558.1"/>
    </source>
</evidence>
<feature type="compositionally biased region" description="Basic and acidic residues" evidence="1">
    <location>
        <begin position="1"/>
        <end position="10"/>
    </location>
</feature>
<accession>A0A645IGX9</accession>